<keyword evidence="1" id="KW-0472">Membrane</keyword>
<name>A0A8J7IM86_9FLAO</name>
<comment type="caution">
    <text evidence="3">The sequence shown here is derived from an EMBL/GenBank/DDBJ whole genome shotgun (WGS) entry which is preliminary data.</text>
</comment>
<feature type="transmembrane region" description="Helical" evidence="1">
    <location>
        <begin position="73"/>
        <end position="101"/>
    </location>
</feature>
<dbReference type="Pfam" id="PF06580">
    <property type="entry name" value="His_kinase"/>
    <property type="match status" value="1"/>
</dbReference>
<feature type="transmembrane region" description="Helical" evidence="1">
    <location>
        <begin position="12"/>
        <end position="32"/>
    </location>
</feature>
<dbReference type="Gene3D" id="3.30.565.10">
    <property type="entry name" value="Histidine kinase-like ATPase, C-terminal domain"/>
    <property type="match status" value="1"/>
</dbReference>
<keyword evidence="4" id="KW-1185">Reference proteome</keyword>
<dbReference type="GO" id="GO:0016020">
    <property type="term" value="C:membrane"/>
    <property type="evidence" value="ECO:0007669"/>
    <property type="project" value="InterPro"/>
</dbReference>
<gene>
    <name evidence="3" type="ORF">JF259_02915</name>
</gene>
<reference evidence="3" key="1">
    <citation type="submission" date="2020-12" db="EMBL/GenBank/DDBJ databases">
        <title>Snuella sp. nov., isolated from sediment in Incheon.</title>
        <authorList>
            <person name="Kim W."/>
        </authorList>
    </citation>
    <scope>NUCLEOTIDE SEQUENCE</scope>
    <source>
        <strain evidence="3">CAU 1569</strain>
    </source>
</reference>
<protein>
    <submittedName>
        <fullName evidence="3">Histidine kinase</fullName>
    </submittedName>
</protein>
<dbReference type="PANTHER" id="PTHR34220:SF7">
    <property type="entry name" value="SENSOR HISTIDINE KINASE YPDA"/>
    <property type="match status" value="1"/>
</dbReference>
<sequence length="349" mass="40744">MLKKIILNKVGQLVLHALFWCAVLFFYTYFFGFNSHDFNYVLSFSLFLMPITIATTYVSIYKLIPDYLIKKRYFLFGLYSFYTLVISAYLIVVSVFFGLIYLSNFEYANMAPISRSLIFVAVAVYLVVIIVSAFKLLKLNLKHAEKTKLLETKILETQLKLKEQELNYLKMQIHPHFLFNTLNTLYGFALKKADETPEMILKLSNLLDYLLYQIDKPFVLLSEEIEHINDYIELEKMRFHDTLNISFTTHSSSKDLKIAPMLLLPFVENSFKHGSIKQGELRIKIDLKCENQIVWFSIENTASITETSQKGIGLDNIEKRLDLLYDNNYTLDVEDKKGIFKVTLKLKLK</sequence>
<evidence type="ECO:0000259" key="2">
    <source>
        <dbReference type="Pfam" id="PF06580"/>
    </source>
</evidence>
<evidence type="ECO:0000256" key="1">
    <source>
        <dbReference type="SAM" id="Phobius"/>
    </source>
</evidence>
<dbReference type="AlphaFoldDB" id="A0A8J7IM86"/>
<keyword evidence="3" id="KW-0808">Transferase</keyword>
<dbReference type="GO" id="GO:0000155">
    <property type="term" value="F:phosphorelay sensor kinase activity"/>
    <property type="evidence" value="ECO:0007669"/>
    <property type="project" value="InterPro"/>
</dbReference>
<proteinExistence type="predicted"/>
<evidence type="ECO:0000313" key="3">
    <source>
        <dbReference type="EMBL" id="MBJ6367032.1"/>
    </source>
</evidence>
<keyword evidence="3" id="KW-0418">Kinase</keyword>
<dbReference type="InterPro" id="IPR036890">
    <property type="entry name" value="HATPase_C_sf"/>
</dbReference>
<dbReference type="EMBL" id="JAELVQ010000002">
    <property type="protein sequence ID" value="MBJ6367032.1"/>
    <property type="molecule type" value="Genomic_DNA"/>
</dbReference>
<dbReference type="Proteomes" id="UP000610931">
    <property type="component" value="Unassembled WGS sequence"/>
</dbReference>
<organism evidence="3 4">
    <name type="scientific">Snuella sedimenti</name>
    <dbReference type="NCBI Taxonomy" id="2798802"/>
    <lineage>
        <taxon>Bacteria</taxon>
        <taxon>Pseudomonadati</taxon>
        <taxon>Bacteroidota</taxon>
        <taxon>Flavobacteriia</taxon>
        <taxon>Flavobacteriales</taxon>
        <taxon>Flavobacteriaceae</taxon>
        <taxon>Snuella</taxon>
    </lineage>
</organism>
<dbReference type="PANTHER" id="PTHR34220">
    <property type="entry name" value="SENSOR HISTIDINE KINASE YPDA"/>
    <property type="match status" value="1"/>
</dbReference>
<feature type="transmembrane region" description="Helical" evidence="1">
    <location>
        <begin position="113"/>
        <end position="137"/>
    </location>
</feature>
<accession>A0A8J7IM86</accession>
<keyword evidence="1" id="KW-0812">Transmembrane</keyword>
<dbReference type="InterPro" id="IPR010559">
    <property type="entry name" value="Sig_transdc_His_kin_internal"/>
</dbReference>
<dbReference type="InterPro" id="IPR050640">
    <property type="entry name" value="Bact_2-comp_sensor_kinase"/>
</dbReference>
<evidence type="ECO:0000313" key="4">
    <source>
        <dbReference type="Proteomes" id="UP000610931"/>
    </source>
</evidence>
<feature type="transmembrane region" description="Helical" evidence="1">
    <location>
        <begin position="38"/>
        <end position="61"/>
    </location>
</feature>
<feature type="domain" description="Signal transduction histidine kinase internal region" evidence="2">
    <location>
        <begin position="165"/>
        <end position="242"/>
    </location>
</feature>
<keyword evidence="1" id="KW-1133">Transmembrane helix</keyword>